<evidence type="ECO:0000259" key="1">
    <source>
        <dbReference type="Pfam" id="PF00188"/>
    </source>
</evidence>
<dbReference type="WBParaSite" id="SVE_0898900.1">
    <property type="protein sequence ID" value="SVE_0898900.1"/>
    <property type="gene ID" value="SVE_0898900"/>
</dbReference>
<evidence type="ECO:0000313" key="3">
    <source>
        <dbReference type="WBParaSite" id="SVE_0898900.1"/>
    </source>
</evidence>
<dbReference type="Proteomes" id="UP000035680">
    <property type="component" value="Unassembled WGS sequence"/>
</dbReference>
<dbReference type="Pfam" id="PF00188">
    <property type="entry name" value="CAP"/>
    <property type="match status" value="1"/>
</dbReference>
<name>A0A0K0FJB6_STRVS</name>
<organism evidence="2 3">
    <name type="scientific">Strongyloides venezuelensis</name>
    <name type="common">Threadworm</name>
    <dbReference type="NCBI Taxonomy" id="75913"/>
    <lineage>
        <taxon>Eukaryota</taxon>
        <taxon>Metazoa</taxon>
        <taxon>Ecdysozoa</taxon>
        <taxon>Nematoda</taxon>
        <taxon>Chromadorea</taxon>
        <taxon>Rhabditida</taxon>
        <taxon>Tylenchina</taxon>
        <taxon>Panagrolaimomorpha</taxon>
        <taxon>Strongyloidoidea</taxon>
        <taxon>Strongyloididae</taxon>
        <taxon>Strongyloides</taxon>
    </lineage>
</organism>
<protein>
    <submittedName>
        <fullName evidence="3">SCP domain-containing protein</fullName>
    </submittedName>
</protein>
<dbReference type="Gene3D" id="3.40.33.10">
    <property type="entry name" value="CAP"/>
    <property type="match status" value="1"/>
</dbReference>
<reference evidence="3" key="2">
    <citation type="submission" date="2015-08" db="UniProtKB">
        <authorList>
            <consortium name="WormBaseParasite"/>
        </authorList>
    </citation>
    <scope>IDENTIFICATION</scope>
</reference>
<dbReference type="InterPro" id="IPR035940">
    <property type="entry name" value="CAP_sf"/>
</dbReference>
<sequence length="245" mass="28868">MLYECNNFFFNRHADVVDYYNKLTSGKIKRKNKRPNRALFCRSISLKNPLLKIAEYSYPDLLKSNPFSERIWKRVWGYCDYSCFSSNNFKNLKVGFLNEMNEYRQLHGVQPLVKSSYLQQLAGFQVKRDAFPVPIMLKSNHSVGYISATYELKNANLIVKKIYDKFMSSYNWHGKNKKNRDAIYGRIIWNSTKEVGIGIYVAGSKLYAAFLFFPKGGFKDFKNNVFPISQKYLNMYNLYTIDRRE</sequence>
<dbReference type="AlphaFoldDB" id="A0A0K0FJB6"/>
<keyword evidence="2" id="KW-1185">Reference proteome</keyword>
<dbReference type="InterPro" id="IPR014044">
    <property type="entry name" value="CAP_dom"/>
</dbReference>
<feature type="domain" description="SCP" evidence="1">
    <location>
        <begin position="97"/>
        <end position="207"/>
    </location>
</feature>
<reference evidence="2" key="1">
    <citation type="submission" date="2014-07" db="EMBL/GenBank/DDBJ databases">
        <authorList>
            <person name="Martin A.A"/>
            <person name="De Silva N."/>
        </authorList>
    </citation>
    <scope>NUCLEOTIDE SEQUENCE</scope>
</reference>
<evidence type="ECO:0000313" key="2">
    <source>
        <dbReference type="Proteomes" id="UP000035680"/>
    </source>
</evidence>
<dbReference type="SUPFAM" id="SSF55797">
    <property type="entry name" value="PR-1-like"/>
    <property type="match status" value="1"/>
</dbReference>
<accession>A0A0K0FJB6</accession>
<proteinExistence type="predicted"/>